<gene>
    <name evidence="2" type="ORF">N868_18175</name>
</gene>
<dbReference type="OrthoDB" id="9148135at2"/>
<accession>A0A0A0BWL1</accession>
<evidence type="ECO:0008006" key="4">
    <source>
        <dbReference type="Google" id="ProtNLM"/>
    </source>
</evidence>
<proteinExistence type="predicted"/>
<feature type="region of interest" description="Disordered" evidence="1">
    <location>
        <begin position="232"/>
        <end position="271"/>
    </location>
</feature>
<reference evidence="2 3" key="2">
    <citation type="journal article" date="2015" name="Stand. Genomic Sci.">
        <title>Draft genome sequence of Cellulomonas carbonis T26(T) and comparative analysis of six Cellulomonas genomes.</title>
        <authorList>
            <person name="Zhuang W."/>
            <person name="Zhang S."/>
            <person name="Xia X."/>
            <person name="Wang G."/>
        </authorList>
    </citation>
    <scope>NUCLEOTIDE SEQUENCE [LARGE SCALE GENOMIC DNA]</scope>
    <source>
        <strain evidence="2 3">T26</strain>
    </source>
</reference>
<evidence type="ECO:0000313" key="2">
    <source>
        <dbReference type="EMBL" id="KGM12296.1"/>
    </source>
</evidence>
<reference evidence="2 3" key="1">
    <citation type="submission" date="2013-08" db="EMBL/GenBank/DDBJ databases">
        <title>Genome sequencing of Cellulomonas carbonis T26.</title>
        <authorList>
            <person name="Chen F."/>
            <person name="Li Y."/>
            <person name="Wang G."/>
        </authorList>
    </citation>
    <scope>NUCLEOTIDE SEQUENCE [LARGE SCALE GENOMIC DNA]</scope>
    <source>
        <strain evidence="2 3">T26</strain>
    </source>
</reference>
<comment type="caution">
    <text evidence="2">The sequence shown here is derived from an EMBL/GenBank/DDBJ whole genome shotgun (WGS) entry which is preliminary data.</text>
</comment>
<dbReference type="InterPro" id="IPR009351">
    <property type="entry name" value="AlkZ-like"/>
</dbReference>
<dbReference type="EMBL" id="AXCY01000006">
    <property type="protein sequence ID" value="KGM12296.1"/>
    <property type="molecule type" value="Genomic_DNA"/>
</dbReference>
<name>A0A0A0BWL1_9CELL</name>
<evidence type="ECO:0000313" key="3">
    <source>
        <dbReference type="Proteomes" id="UP000029839"/>
    </source>
</evidence>
<dbReference type="PANTHER" id="PTHR38479">
    <property type="entry name" value="LMO0824 PROTEIN"/>
    <property type="match status" value="1"/>
</dbReference>
<evidence type="ECO:0000256" key="1">
    <source>
        <dbReference type="SAM" id="MobiDB-lite"/>
    </source>
</evidence>
<dbReference type="RefSeq" id="WP_043602798.1">
    <property type="nucleotide sequence ID" value="NZ_AXCY01000006.1"/>
</dbReference>
<dbReference type="AlphaFoldDB" id="A0A0A0BWL1"/>
<protein>
    <recommendedName>
        <fullName evidence="4">Winged helix DNA-binding domain-containing protein</fullName>
    </recommendedName>
</protein>
<dbReference type="Pfam" id="PF06224">
    <property type="entry name" value="AlkZ-like"/>
    <property type="match status" value="2"/>
</dbReference>
<keyword evidence="3" id="KW-1185">Reference proteome</keyword>
<dbReference type="PANTHER" id="PTHR38479:SF2">
    <property type="entry name" value="WINGED HELIX DNA-BINDING DOMAIN-CONTAINING PROTEIN"/>
    <property type="match status" value="1"/>
</dbReference>
<dbReference type="Proteomes" id="UP000029839">
    <property type="component" value="Unassembled WGS sequence"/>
</dbReference>
<sequence length="388" mass="40419">MTTPHDIALLRLAAQRLAGPRAGTPTDAVRHLLAVQGQDLPGALLSIALRTVEPSRDAVVAAFDAGEVVRTWPMRGTLHVVAAEDVAWTVALMCSRPLASAASRRHQIGLTEAHVAAAEDVARTALAGGGATRAELLATWTDAGIPTAGGPGYHLIAYLAQSGVVCQGPFSGAEQLIVLVDEWVPGPRRLDEDEALAELALRYVVGHGPATDKDLARWSGLPLGKVRRGLAAAHESAGTSAGTADRGPGSPTTGHDGTARRDDATGTGPTARLTTLEVDGVTYHLAADLPDLLADHRDDARRTMLLPGFDEIVLGFADRSATVPPEFADRIVPGGNGMFRPTVLHDGVAVGTWRRVGSGARRRVEVEPFGDLPAGVAGDVETRAAALV</sequence>
<organism evidence="2 3">
    <name type="scientific">Cellulomonas carbonis T26</name>
    <dbReference type="NCBI Taxonomy" id="947969"/>
    <lineage>
        <taxon>Bacteria</taxon>
        <taxon>Bacillati</taxon>
        <taxon>Actinomycetota</taxon>
        <taxon>Actinomycetes</taxon>
        <taxon>Micrococcales</taxon>
        <taxon>Cellulomonadaceae</taxon>
        <taxon>Cellulomonas</taxon>
    </lineage>
</organism>